<feature type="domain" description="Kazal-like" evidence="2">
    <location>
        <begin position="30"/>
        <end position="86"/>
    </location>
</feature>
<dbReference type="RefSeq" id="WP_066076764.1">
    <property type="nucleotide sequence ID" value="NZ_CP181246.1"/>
</dbReference>
<keyword evidence="1" id="KW-0732">Signal</keyword>
<evidence type="ECO:0000256" key="1">
    <source>
        <dbReference type="SAM" id="SignalP"/>
    </source>
</evidence>
<sequence>MNKILILCTALLLSACLSETKPTAPAQPQAAATDSCRQRFCTREYDPVCATISENGRLHRQTFGNRCTVCSDSGQILSVAKGACHAPAPNTAP</sequence>
<evidence type="ECO:0000313" key="4">
    <source>
        <dbReference type="Proteomes" id="UP000254651"/>
    </source>
</evidence>
<organism evidence="3 4">
    <name type="scientific">Bergeriella denitrificans</name>
    <name type="common">Neisseria denitrificans</name>
    <dbReference type="NCBI Taxonomy" id="494"/>
    <lineage>
        <taxon>Bacteria</taxon>
        <taxon>Pseudomonadati</taxon>
        <taxon>Pseudomonadota</taxon>
        <taxon>Betaproteobacteria</taxon>
        <taxon>Neisseriales</taxon>
        <taxon>Neisseriaceae</taxon>
        <taxon>Bergeriella</taxon>
    </lineage>
</organism>
<evidence type="ECO:0000259" key="2">
    <source>
        <dbReference type="PROSITE" id="PS51465"/>
    </source>
</evidence>
<accession>A0A378UKT8</accession>
<dbReference type="PROSITE" id="PS51465">
    <property type="entry name" value="KAZAL_2"/>
    <property type="match status" value="1"/>
</dbReference>
<reference evidence="3 4" key="1">
    <citation type="submission" date="2018-06" db="EMBL/GenBank/DDBJ databases">
        <authorList>
            <consortium name="Pathogen Informatics"/>
            <person name="Doyle S."/>
        </authorList>
    </citation>
    <scope>NUCLEOTIDE SEQUENCE [LARGE SCALE GENOMIC DNA]</scope>
    <source>
        <strain evidence="3 4">NCTC10295</strain>
    </source>
</reference>
<dbReference type="Proteomes" id="UP000254651">
    <property type="component" value="Unassembled WGS sequence"/>
</dbReference>
<protein>
    <recommendedName>
        <fullName evidence="2">Kazal-like domain-containing protein</fullName>
    </recommendedName>
</protein>
<evidence type="ECO:0000313" key="3">
    <source>
        <dbReference type="EMBL" id="STZ77313.1"/>
    </source>
</evidence>
<keyword evidence="4" id="KW-1185">Reference proteome</keyword>
<proteinExistence type="predicted"/>
<feature type="signal peptide" evidence="1">
    <location>
        <begin position="1"/>
        <end position="26"/>
    </location>
</feature>
<feature type="chain" id="PRO_5016962802" description="Kazal-like domain-containing protein" evidence="1">
    <location>
        <begin position="27"/>
        <end position="93"/>
    </location>
</feature>
<name>A0A378UKT8_BERDE</name>
<dbReference type="EMBL" id="UGQS01000002">
    <property type="protein sequence ID" value="STZ77313.1"/>
    <property type="molecule type" value="Genomic_DNA"/>
</dbReference>
<dbReference type="Gene3D" id="3.30.60.30">
    <property type="match status" value="1"/>
</dbReference>
<dbReference type="AlphaFoldDB" id="A0A378UKT8"/>
<dbReference type="PROSITE" id="PS51257">
    <property type="entry name" value="PROKAR_LIPOPROTEIN"/>
    <property type="match status" value="1"/>
</dbReference>
<gene>
    <name evidence="3" type="ORF">NCTC10295_02130</name>
</gene>
<dbReference type="InterPro" id="IPR002350">
    <property type="entry name" value="Kazal_dom"/>
</dbReference>